<dbReference type="Gene3D" id="6.10.250.3150">
    <property type="match status" value="1"/>
</dbReference>
<accession>A0A2H5X9L6</accession>
<dbReference type="FunFam" id="2.70.70.10:FF:000006">
    <property type="entry name" value="M23 family peptidase"/>
    <property type="match status" value="1"/>
</dbReference>
<dbReference type="AlphaFoldDB" id="A0A2H5X9L6"/>
<dbReference type="Proteomes" id="UP000236173">
    <property type="component" value="Unassembled WGS sequence"/>
</dbReference>
<gene>
    <name evidence="3" type="primary">envC</name>
    <name evidence="3" type="ORF">HRbin17_00371</name>
</gene>
<evidence type="ECO:0000259" key="2">
    <source>
        <dbReference type="Pfam" id="PF01551"/>
    </source>
</evidence>
<dbReference type="PANTHER" id="PTHR21666">
    <property type="entry name" value="PEPTIDASE-RELATED"/>
    <property type="match status" value="1"/>
</dbReference>
<dbReference type="InterPro" id="IPR016047">
    <property type="entry name" value="M23ase_b-sheet_dom"/>
</dbReference>
<feature type="coiled-coil region" evidence="1">
    <location>
        <begin position="168"/>
        <end position="251"/>
    </location>
</feature>
<feature type="coiled-coil region" evidence="1">
    <location>
        <begin position="38"/>
        <end position="100"/>
    </location>
</feature>
<comment type="caution">
    <text evidence="3">The sequence shown here is derived from an EMBL/GenBank/DDBJ whole genome shotgun (WGS) entry which is preliminary data.</text>
</comment>
<evidence type="ECO:0000256" key="1">
    <source>
        <dbReference type="SAM" id="Coils"/>
    </source>
</evidence>
<dbReference type="InterPro" id="IPR011055">
    <property type="entry name" value="Dup_hybrid_motif"/>
</dbReference>
<dbReference type="Pfam" id="PF01551">
    <property type="entry name" value="Peptidase_M23"/>
    <property type="match status" value="1"/>
</dbReference>
<protein>
    <submittedName>
        <fullName evidence="3">Murein hydrolase activator EnvC</fullName>
    </submittedName>
</protein>
<dbReference type="GO" id="GO:0004222">
    <property type="term" value="F:metalloendopeptidase activity"/>
    <property type="evidence" value="ECO:0007669"/>
    <property type="project" value="TreeGrafter"/>
</dbReference>
<evidence type="ECO:0000313" key="4">
    <source>
        <dbReference type="Proteomes" id="UP000236173"/>
    </source>
</evidence>
<keyword evidence="1" id="KW-0175">Coiled coil</keyword>
<reference evidence="4" key="1">
    <citation type="submission" date="2017-09" db="EMBL/GenBank/DDBJ databases">
        <title>Metaegenomics of thermophilic ammonia-oxidizing enrichment culture.</title>
        <authorList>
            <person name="Kato S."/>
            <person name="Suzuki K."/>
        </authorList>
    </citation>
    <scope>NUCLEOTIDE SEQUENCE [LARGE SCALE GENOMIC DNA]</scope>
</reference>
<evidence type="ECO:0000313" key="3">
    <source>
        <dbReference type="EMBL" id="GBC97876.1"/>
    </source>
</evidence>
<dbReference type="SUPFAM" id="SSF51261">
    <property type="entry name" value="Duplicated hybrid motif"/>
    <property type="match status" value="1"/>
</dbReference>
<organism evidence="3 4">
    <name type="scientific">Candidatus Fervidibacter japonicus</name>
    <dbReference type="NCBI Taxonomy" id="2035412"/>
    <lineage>
        <taxon>Bacteria</taxon>
        <taxon>Candidatus Fervidibacterota</taxon>
        <taxon>Candidatus Fervidibacter</taxon>
    </lineage>
</organism>
<dbReference type="PANTHER" id="PTHR21666:SF270">
    <property type="entry name" value="MUREIN HYDROLASE ACTIVATOR ENVC"/>
    <property type="match status" value="1"/>
</dbReference>
<proteinExistence type="predicted"/>
<dbReference type="EMBL" id="BEHT01000003">
    <property type="protein sequence ID" value="GBC97876.1"/>
    <property type="molecule type" value="Genomic_DNA"/>
</dbReference>
<dbReference type="CDD" id="cd12797">
    <property type="entry name" value="M23_peptidase"/>
    <property type="match status" value="1"/>
</dbReference>
<sequence length="389" mass="43915">MRTRVLAVALGVTLSAVALGSAEIHWRSLLSRGQKPSAASLRKRQQELERRKQAARQKIREMRRKERSLSEQLRDTRARIAVAQARLATLNREYARVAAQTTRTRARVMRLRMRLSRHRSLLAERLRQLYKHPPTDYVLFALDAGDLSETALRTYALRRIVHRDTEVIVETQRLKAELERQEALLQRQQSRLASLRRAIAAQAAAFREAETEQSALLRRVQTERQTYEAWLREWEEESREIAALLRRLQTVQHDAARPVPAWRGPFIRPVNGAIVSGFGYRRHPILGGVRLHCGVDIAAPHGTPIRAAADGVVVFAGWRRAYGNTVIIDHGNGTATLYAHCSAISVSEGAVVRQGQVIARVGSTGLATGPHLHFEVRRYGEPINPLALR</sequence>
<name>A0A2H5X9L6_9BACT</name>
<dbReference type="Gene3D" id="2.70.70.10">
    <property type="entry name" value="Glucose Permease (Domain IIA)"/>
    <property type="match status" value="1"/>
</dbReference>
<keyword evidence="3" id="KW-0378">Hydrolase</keyword>
<dbReference type="InterPro" id="IPR050570">
    <property type="entry name" value="Cell_wall_metabolism_enzyme"/>
</dbReference>
<feature type="domain" description="M23ase beta-sheet core" evidence="2">
    <location>
        <begin position="291"/>
        <end position="385"/>
    </location>
</feature>